<name>A0A8H6CL50_9LECA</name>
<reference evidence="1 2" key="1">
    <citation type="journal article" date="2020" name="Genomics">
        <title>Complete, high-quality genomes from long-read metagenomic sequencing of two wolf lichen thalli reveals enigmatic genome architecture.</title>
        <authorList>
            <person name="McKenzie S.K."/>
            <person name="Walston R.F."/>
            <person name="Allen J.L."/>
        </authorList>
    </citation>
    <scope>NUCLEOTIDE SEQUENCE [LARGE SCALE GENOMIC DNA]</scope>
    <source>
        <strain evidence="1">WasteWater2</strain>
    </source>
</reference>
<proteinExistence type="predicted"/>
<evidence type="ECO:0000313" key="2">
    <source>
        <dbReference type="Proteomes" id="UP000578531"/>
    </source>
</evidence>
<comment type="caution">
    <text evidence="1">The sequence shown here is derived from an EMBL/GenBank/DDBJ whole genome shotgun (WGS) entry which is preliminary data.</text>
</comment>
<evidence type="ECO:0000313" key="1">
    <source>
        <dbReference type="EMBL" id="KAF6225387.1"/>
    </source>
</evidence>
<accession>A0A8H6CL50</accession>
<gene>
    <name evidence="1" type="ORF">HO173_012771</name>
</gene>
<dbReference type="EMBL" id="JACCJC010000103">
    <property type="protein sequence ID" value="KAF6225387.1"/>
    <property type="molecule type" value="Genomic_DNA"/>
</dbReference>
<sequence length="99" mass="10839">MSSNYTHHLHGCQDSSSAAVLELVELISSVAETVSELPANSSTTDSASHCADSAVRMLSDLLVYAVVDDSCIRSPDIQVHLGFLYETARRVLQRIDQRF</sequence>
<dbReference type="Proteomes" id="UP000578531">
    <property type="component" value="Unassembled WGS sequence"/>
</dbReference>
<dbReference type="AlphaFoldDB" id="A0A8H6CL50"/>
<protein>
    <submittedName>
        <fullName evidence="1">Uncharacterized protein</fullName>
    </submittedName>
</protein>
<organism evidence="1 2">
    <name type="scientific">Letharia columbiana</name>
    <dbReference type="NCBI Taxonomy" id="112416"/>
    <lineage>
        <taxon>Eukaryota</taxon>
        <taxon>Fungi</taxon>
        <taxon>Dikarya</taxon>
        <taxon>Ascomycota</taxon>
        <taxon>Pezizomycotina</taxon>
        <taxon>Lecanoromycetes</taxon>
        <taxon>OSLEUM clade</taxon>
        <taxon>Lecanoromycetidae</taxon>
        <taxon>Lecanorales</taxon>
        <taxon>Lecanorineae</taxon>
        <taxon>Parmeliaceae</taxon>
        <taxon>Letharia</taxon>
    </lineage>
</organism>
<keyword evidence="2" id="KW-1185">Reference proteome</keyword>
<dbReference type="GeneID" id="59294404"/>
<dbReference type="RefSeq" id="XP_037158516.1">
    <property type="nucleotide sequence ID" value="XM_037314605.1"/>
</dbReference>